<accession>A0ABW7PEG6</accession>
<dbReference type="RefSeq" id="WP_395510580.1">
    <property type="nucleotide sequence ID" value="NZ_JBBDHD010000037.1"/>
</dbReference>
<feature type="compositionally biased region" description="Basic and acidic residues" evidence="1">
    <location>
        <begin position="22"/>
        <end position="35"/>
    </location>
</feature>
<proteinExistence type="predicted"/>
<evidence type="ECO:0000313" key="2">
    <source>
        <dbReference type="EMBL" id="MFH7596767.1"/>
    </source>
</evidence>
<sequence>MTAYEHAVRRGFEDLALLLRAARERSGHDGRDGRGGRGGPGTR</sequence>
<comment type="caution">
    <text evidence="2">The sequence shown here is derived from an EMBL/GenBank/DDBJ whole genome shotgun (WGS) entry which is preliminary data.</text>
</comment>
<protein>
    <submittedName>
        <fullName evidence="2">Uncharacterized protein</fullName>
    </submittedName>
</protein>
<dbReference type="Proteomes" id="UP001610631">
    <property type="component" value="Unassembled WGS sequence"/>
</dbReference>
<dbReference type="EMBL" id="JBBDHD010000037">
    <property type="protein sequence ID" value="MFH7596767.1"/>
    <property type="molecule type" value="Genomic_DNA"/>
</dbReference>
<name>A0ABW7PEG6_9ACTN</name>
<feature type="region of interest" description="Disordered" evidence="1">
    <location>
        <begin position="22"/>
        <end position="43"/>
    </location>
</feature>
<keyword evidence="3" id="KW-1185">Reference proteome</keyword>
<reference evidence="2 3" key="1">
    <citation type="submission" date="2024-03" db="EMBL/GenBank/DDBJ databases">
        <title>Whole genome sequencing of Streptomyces racemochromogenes, to identify antimicrobial biosynthetic gene clusters.</title>
        <authorList>
            <person name="Suryawanshi P."/>
            <person name="Krishnaraj P.U."/>
            <person name="Arun Y.P."/>
            <person name="Suryawanshi M.P."/>
            <person name="Rakshit O."/>
        </authorList>
    </citation>
    <scope>NUCLEOTIDE SEQUENCE [LARGE SCALE GENOMIC DNA]</scope>
    <source>
        <strain evidence="2 3">AUDT626</strain>
    </source>
</reference>
<organism evidence="2 3">
    <name type="scientific">Streptomyces racemochromogenes</name>
    <dbReference type="NCBI Taxonomy" id="67353"/>
    <lineage>
        <taxon>Bacteria</taxon>
        <taxon>Bacillati</taxon>
        <taxon>Actinomycetota</taxon>
        <taxon>Actinomycetes</taxon>
        <taxon>Kitasatosporales</taxon>
        <taxon>Streptomycetaceae</taxon>
        <taxon>Streptomyces</taxon>
    </lineage>
</organism>
<evidence type="ECO:0000256" key="1">
    <source>
        <dbReference type="SAM" id="MobiDB-lite"/>
    </source>
</evidence>
<gene>
    <name evidence="2" type="ORF">WDV06_16950</name>
</gene>
<evidence type="ECO:0000313" key="3">
    <source>
        <dbReference type="Proteomes" id="UP001610631"/>
    </source>
</evidence>